<dbReference type="GO" id="GO:0003677">
    <property type="term" value="F:DNA binding"/>
    <property type="evidence" value="ECO:0007669"/>
    <property type="project" value="InterPro"/>
</dbReference>
<dbReference type="GO" id="GO:0000127">
    <property type="term" value="C:transcription factor TFIIIC complex"/>
    <property type="evidence" value="ECO:0007669"/>
    <property type="project" value="InterPro"/>
</dbReference>
<keyword evidence="3" id="KW-1185">Reference proteome</keyword>
<dbReference type="OrthoDB" id="1425226at2759"/>
<accession>A0A834TBS4</accession>
<evidence type="ECO:0000313" key="3">
    <source>
        <dbReference type="Proteomes" id="UP000634136"/>
    </source>
</evidence>
<feature type="compositionally biased region" description="Basic and acidic residues" evidence="1">
    <location>
        <begin position="16"/>
        <end position="36"/>
    </location>
</feature>
<evidence type="ECO:0000256" key="1">
    <source>
        <dbReference type="SAM" id="MobiDB-lite"/>
    </source>
</evidence>
<dbReference type="InterPro" id="IPR044210">
    <property type="entry name" value="Tfc3-like"/>
</dbReference>
<dbReference type="GO" id="GO:0042791">
    <property type="term" value="P:5S class rRNA transcription by RNA polymerase III"/>
    <property type="evidence" value="ECO:0007669"/>
    <property type="project" value="TreeGrafter"/>
</dbReference>
<dbReference type="AlphaFoldDB" id="A0A834TBS4"/>
<dbReference type="GO" id="GO:0006384">
    <property type="term" value="P:transcription initiation at RNA polymerase III promoter"/>
    <property type="evidence" value="ECO:0007669"/>
    <property type="project" value="InterPro"/>
</dbReference>
<dbReference type="EMBL" id="JAAIUW010000009">
    <property type="protein sequence ID" value="KAF7814064.1"/>
    <property type="molecule type" value="Genomic_DNA"/>
</dbReference>
<proteinExistence type="predicted"/>
<dbReference type="PANTHER" id="PTHR15180:SF1">
    <property type="entry name" value="GENERAL TRANSCRIPTION FACTOR 3C POLYPEPTIDE 1"/>
    <property type="match status" value="1"/>
</dbReference>
<dbReference type="Proteomes" id="UP000634136">
    <property type="component" value="Unassembled WGS sequence"/>
</dbReference>
<dbReference type="PANTHER" id="PTHR15180">
    <property type="entry name" value="GENERAL TRANSCRIPTION FACTOR 3C POLYPEPTIDE 1"/>
    <property type="match status" value="1"/>
</dbReference>
<organism evidence="2 3">
    <name type="scientific">Senna tora</name>
    <dbReference type="NCBI Taxonomy" id="362788"/>
    <lineage>
        <taxon>Eukaryota</taxon>
        <taxon>Viridiplantae</taxon>
        <taxon>Streptophyta</taxon>
        <taxon>Embryophyta</taxon>
        <taxon>Tracheophyta</taxon>
        <taxon>Spermatophyta</taxon>
        <taxon>Magnoliopsida</taxon>
        <taxon>eudicotyledons</taxon>
        <taxon>Gunneridae</taxon>
        <taxon>Pentapetalae</taxon>
        <taxon>rosids</taxon>
        <taxon>fabids</taxon>
        <taxon>Fabales</taxon>
        <taxon>Fabaceae</taxon>
        <taxon>Caesalpinioideae</taxon>
        <taxon>Cassia clade</taxon>
        <taxon>Senna</taxon>
    </lineage>
</organism>
<sequence>MSGIHQAVQRPSSTKTNEKSDAASKLYKPEKRDTNQANLLREKNNSAGHLHKVTILNLPQGDVDPEHQACNRNKGLQDKVVLSGADHEKDTPKFSSDELHVPILPWINGDGTMNNIVFKGLRRRILGIVMQNPGILEDDIACQMHVLNPQSCRTLLEMMILDKHLIVRKMHQNRPDGAPSLLQNLIGSKSSQPKLVCRNHFFANPLSSSVL</sequence>
<evidence type="ECO:0000313" key="2">
    <source>
        <dbReference type="EMBL" id="KAF7814064.1"/>
    </source>
</evidence>
<name>A0A834TBS4_9FABA</name>
<comment type="caution">
    <text evidence="2">The sequence shown here is derived from an EMBL/GenBank/DDBJ whole genome shotgun (WGS) entry which is preliminary data.</text>
</comment>
<gene>
    <name evidence="2" type="ORF">G2W53_028033</name>
</gene>
<feature type="region of interest" description="Disordered" evidence="1">
    <location>
        <begin position="1"/>
        <end position="36"/>
    </location>
</feature>
<protein>
    <submittedName>
        <fullName evidence="2">Transposon TX1 149 kDa protein isoform E</fullName>
    </submittedName>
</protein>
<reference evidence="2" key="1">
    <citation type="submission" date="2020-09" db="EMBL/GenBank/DDBJ databases">
        <title>Genome-Enabled Discovery of Anthraquinone Biosynthesis in Senna tora.</title>
        <authorList>
            <person name="Kang S.-H."/>
            <person name="Pandey R.P."/>
            <person name="Lee C.-M."/>
            <person name="Sim J.-S."/>
            <person name="Jeong J.-T."/>
            <person name="Choi B.-S."/>
            <person name="Jung M."/>
            <person name="Ginzburg D."/>
            <person name="Zhao K."/>
            <person name="Won S.Y."/>
            <person name="Oh T.-J."/>
            <person name="Yu Y."/>
            <person name="Kim N.-H."/>
            <person name="Lee O.R."/>
            <person name="Lee T.-H."/>
            <person name="Bashyal P."/>
            <person name="Kim T.-S."/>
            <person name="Lee W.-H."/>
            <person name="Kawkins C."/>
            <person name="Kim C.-K."/>
            <person name="Kim J.S."/>
            <person name="Ahn B.O."/>
            <person name="Rhee S.Y."/>
            <person name="Sohng J.K."/>
        </authorList>
    </citation>
    <scope>NUCLEOTIDE SEQUENCE</scope>
    <source>
        <tissue evidence="2">Leaf</tissue>
    </source>
</reference>